<dbReference type="EMBL" id="QPGL01000001">
    <property type="protein sequence ID" value="RCS73505.1"/>
    <property type="molecule type" value="Genomic_DNA"/>
</dbReference>
<keyword evidence="4" id="KW-1134">Transmembrane beta strand</keyword>
<dbReference type="GO" id="GO:0015774">
    <property type="term" value="P:polysaccharide transport"/>
    <property type="evidence" value="ECO:0007669"/>
    <property type="project" value="TreeGrafter"/>
</dbReference>
<evidence type="ECO:0000313" key="11">
    <source>
        <dbReference type="EMBL" id="RCS73505.1"/>
    </source>
</evidence>
<evidence type="ECO:0000256" key="3">
    <source>
        <dbReference type="ARBA" id="ARBA00022448"/>
    </source>
</evidence>
<dbReference type="SUPFAM" id="SSF56935">
    <property type="entry name" value="Porins"/>
    <property type="match status" value="1"/>
</dbReference>
<dbReference type="InterPro" id="IPR003192">
    <property type="entry name" value="Porin_LamB"/>
</dbReference>
<keyword evidence="8" id="KW-0472">Membrane</keyword>
<keyword evidence="10" id="KW-0732">Signal</keyword>
<dbReference type="GO" id="GO:0006811">
    <property type="term" value="P:monoatomic ion transport"/>
    <property type="evidence" value="ECO:0007669"/>
    <property type="project" value="UniProtKB-KW"/>
</dbReference>
<dbReference type="GO" id="GO:0009279">
    <property type="term" value="C:cell outer membrane"/>
    <property type="evidence" value="ECO:0007669"/>
    <property type="project" value="UniProtKB-SubCell"/>
</dbReference>
<comment type="caution">
    <text evidence="11">The sequence shown here is derived from an EMBL/GenBank/DDBJ whole genome shotgun (WGS) entry which is preliminary data.</text>
</comment>
<dbReference type="RefSeq" id="WP_086959934.1">
    <property type="nucleotide sequence ID" value="NZ_FUKS01000022.1"/>
</dbReference>
<protein>
    <submittedName>
        <fullName evidence="11">Carbohydrate porin</fullName>
    </submittedName>
</protein>
<comment type="subcellular location">
    <subcellularLocation>
        <location evidence="1">Cell outer membrane</location>
        <topology evidence="1">Multi-pass membrane protein</topology>
    </subcellularLocation>
</comment>
<dbReference type="InterPro" id="IPR050286">
    <property type="entry name" value="G_neg_Bact_CarbUptk_Porin"/>
</dbReference>
<evidence type="ECO:0000256" key="7">
    <source>
        <dbReference type="ARBA" id="ARBA00023114"/>
    </source>
</evidence>
<evidence type="ECO:0000256" key="2">
    <source>
        <dbReference type="ARBA" id="ARBA00007055"/>
    </source>
</evidence>
<evidence type="ECO:0000256" key="1">
    <source>
        <dbReference type="ARBA" id="ARBA00004571"/>
    </source>
</evidence>
<dbReference type="Gene3D" id="2.40.170.10">
    <property type="entry name" value="Porin, LamB type"/>
    <property type="match status" value="1"/>
</dbReference>
<evidence type="ECO:0000256" key="9">
    <source>
        <dbReference type="ARBA" id="ARBA00023237"/>
    </source>
</evidence>
<sequence length="403" mass="44091">MKLSTLTLAIVTASTLLPLAAQADDAFLFTGYARYGAGYTADDALYDGSVKNGINVIKTASSQYQATGRLGNEGNGFEFKLQKIFEQDDMQWDVAVMLDDGYDGNPTGISQAYAGGKGIFATQPDAYIWAGQRFNGREQIGVNDYFYLQNDGTGAGVDNLDLNFAKLDFSVVAGDKGRNGRYALVTKLHDLNLTDSQSLRFHFNYGFGNGSSTDADTGITTDVDDNDAYQVAAIHRITWSNGWNETAVRYSDGVRNGILWSNAADDGGSLGVFAYGAIDFTETILMEYALSFEDNDLSTNASGDDEKWSQAVIRPGYRWNDRMSTWLELGYDQVDFDSDKGTNSSWKATLSQNIGLGSFMGSRPMLRFYTTYGQLDTEFVGLSGAKDGDSDALTFGAMFEAWW</sequence>
<evidence type="ECO:0000256" key="4">
    <source>
        <dbReference type="ARBA" id="ARBA00022452"/>
    </source>
</evidence>
<dbReference type="PANTHER" id="PTHR38762:SF1">
    <property type="entry name" value="CRYPTIC OUTER MEMBRANE PORIN BGLH-RELATED"/>
    <property type="match status" value="1"/>
</dbReference>
<gene>
    <name evidence="11" type="ORF">CIK83_07695</name>
</gene>
<dbReference type="GO" id="GO:0046930">
    <property type="term" value="C:pore complex"/>
    <property type="evidence" value="ECO:0007669"/>
    <property type="project" value="UniProtKB-KW"/>
</dbReference>
<keyword evidence="5" id="KW-0812">Transmembrane</keyword>
<evidence type="ECO:0000256" key="8">
    <source>
        <dbReference type="ARBA" id="ARBA00023136"/>
    </source>
</evidence>
<keyword evidence="3" id="KW-0813">Transport</keyword>
<keyword evidence="6" id="KW-0406">Ion transport</keyword>
<feature type="signal peptide" evidence="10">
    <location>
        <begin position="1"/>
        <end position="23"/>
    </location>
</feature>
<keyword evidence="9" id="KW-0998">Cell outer membrane</keyword>
<accession>A0A368LNW6</accession>
<keyword evidence="7" id="KW-0626">Porin</keyword>
<dbReference type="GO" id="GO:0015144">
    <property type="term" value="F:carbohydrate transmembrane transporter activity"/>
    <property type="evidence" value="ECO:0007669"/>
    <property type="project" value="TreeGrafter"/>
</dbReference>
<proteinExistence type="inferred from homology"/>
<organism evidence="11 12">
    <name type="scientific">Vibrio casei</name>
    <dbReference type="NCBI Taxonomy" id="673372"/>
    <lineage>
        <taxon>Bacteria</taxon>
        <taxon>Pseudomonadati</taxon>
        <taxon>Pseudomonadota</taxon>
        <taxon>Gammaproteobacteria</taxon>
        <taxon>Vibrionales</taxon>
        <taxon>Vibrionaceae</taxon>
        <taxon>Vibrio</taxon>
    </lineage>
</organism>
<dbReference type="AlphaFoldDB" id="A0A368LNW6"/>
<feature type="chain" id="PRO_5016603505" evidence="10">
    <location>
        <begin position="24"/>
        <end position="403"/>
    </location>
</feature>
<dbReference type="Pfam" id="PF02264">
    <property type="entry name" value="LamB"/>
    <property type="match status" value="1"/>
</dbReference>
<comment type="similarity">
    <text evidence="2">Belongs to the porin LamB (TC 1.B.3) family.</text>
</comment>
<name>A0A368LNW6_9VIBR</name>
<evidence type="ECO:0000256" key="6">
    <source>
        <dbReference type="ARBA" id="ARBA00023065"/>
    </source>
</evidence>
<evidence type="ECO:0000256" key="5">
    <source>
        <dbReference type="ARBA" id="ARBA00022692"/>
    </source>
</evidence>
<evidence type="ECO:0000256" key="10">
    <source>
        <dbReference type="SAM" id="SignalP"/>
    </source>
</evidence>
<dbReference type="GO" id="GO:0015288">
    <property type="term" value="F:porin activity"/>
    <property type="evidence" value="ECO:0007669"/>
    <property type="project" value="UniProtKB-KW"/>
</dbReference>
<dbReference type="InterPro" id="IPR036998">
    <property type="entry name" value="Porin_LamB_sf"/>
</dbReference>
<dbReference type="GeneID" id="303188798"/>
<keyword evidence="12" id="KW-1185">Reference proteome</keyword>
<dbReference type="PANTHER" id="PTHR38762">
    <property type="entry name" value="CRYPTIC OUTER MEMBRANE PORIN BGLH-RELATED"/>
    <property type="match status" value="1"/>
</dbReference>
<reference evidence="11 12" key="1">
    <citation type="journal article" date="2017" name="Elife">
        <title>Extensive horizontal gene transfer in cheese-associated bacteria.</title>
        <authorList>
            <person name="Bonham K.S."/>
            <person name="Wolfe B.E."/>
            <person name="Dutton R.J."/>
        </authorList>
    </citation>
    <scope>NUCLEOTIDE SEQUENCE [LARGE SCALE GENOMIC DNA]</scope>
    <source>
        <strain evidence="11 12">JB196</strain>
    </source>
</reference>
<dbReference type="Proteomes" id="UP000252479">
    <property type="component" value="Unassembled WGS sequence"/>
</dbReference>
<evidence type="ECO:0000313" key="12">
    <source>
        <dbReference type="Proteomes" id="UP000252479"/>
    </source>
</evidence>